<dbReference type="InterPro" id="IPR001362">
    <property type="entry name" value="Glyco_hydro_32"/>
</dbReference>
<dbReference type="SUPFAM" id="SSF49899">
    <property type="entry name" value="Concanavalin A-like lectins/glucanases"/>
    <property type="match status" value="1"/>
</dbReference>
<proteinExistence type="inferred from homology"/>
<dbReference type="CDD" id="cd18622">
    <property type="entry name" value="GH32_Inu-like"/>
    <property type="match status" value="1"/>
</dbReference>
<dbReference type="PANTHER" id="PTHR42800:SF2">
    <property type="entry name" value="INVERTASE-RELATED"/>
    <property type="match status" value="1"/>
</dbReference>
<dbReference type="Proteomes" id="UP000297716">
    <property type="component" value="Unassembled WGS sequence"/>
</dbReference>
<dbReference type="InterPro" id="IPR018053">
    <property type="entry name" value="Glyco_hydro_32_AS"/>
</dbReference>
<feature type="signal peptide" evidence="5">
    <location>
        <begin position="1"/>
        <end position="19"/>
    </location>
</feature>
<dbReference type="InterPro" id="IPR023296">
    <property type="entry name" value="Glyco_hydro_beta-prop_sf"/>
</dbReference>
<dbReference type="OrthoDB" id="202537at2759"/>
<feature type="domain" description="Glycosyl hydrolase family 32 N-terminal" evidence="6">
    <location>
        <begin position="48"/>
        <end position="349"/>
    </location>
</feature>
<dbReference type="InterPro" id="IPR013189">
    <property type="entry name" value="Glyco_hydro_32_C"/>
</dbReference>
<dbReference type="PROSITE" id="PS00609">
    <property type="entry name" value="GLYCOSYL_HYDROL_F32"/>
    <property type="match status" value="1"/>
</dbReference>
<keyword evidence="5" id="KW-0732">Signal</keyword>
<sequence>MARLLGLLSAALFAVSTTAQSSTYVNPAVPTGTPVPGNYTGDLRPQVHFSPPQGFMNDPNGMFVDAEGTWHLYYQYNPTSVVAGNQHWGHATSKDLYHWVNQPIALFPPEERVYVFSGSAVLDVNNTSGFFPDQDNGVVAIFTLARYYENGAGPQTQNIAYSRDGGYSFEYYDANPVIDSTSSQFRDPKVIWYEDHWVAVIAYAQEFAVGLFTSPDLKTWTFASNFTRHGLLGAQYECPNLVKMPVRDADGAVIDEKYVMAVSIQPGAPLGGSITEYFLGDFNGTHFTPLDSVTRLTDFAKDNYAAQFFYGVPDGQNQVNLGWASNWQYAQKVPTGNLEGWRSAMTAPRVNYITEAPRIGLVMVDEIYDVSPILDSKLKSETCDGEGRIALDYSSVESGALYIEVNVTNINTTLLTDYSTLNISFASPASGEILQSGFYFGGDTPFFINRGGIKGFDNVFFTDKFSTADVYSSGSSSTLASWSMKAVIDRSIFEVFVDRGFHTGTVVFYPSQPLTALNLASRLPAGASVSVDIWSLKRSWAEFENEQGTVLGNVTSSGNSTSRRSMVYDSKFSV</sequence>
<keyword evidence="9" id="KW-1185">Reference proteome</keyword>
<dbReference type="GO" id="GO:0004575">
    <property type="term" value="F:sucrose alpha-glucosidase activity"/>
    <property type="evidence" value="ECO:0007669"/>
    <property type="project" value="TreeGrafter"/>
</dbReference>
<dbReference type="Pfam" id="PF08244">
    <property type="entry name" value="Glyco_hydro_32C"/>
    <property type="match status" value="1"/>
</dbReference>
<keyword evidence="2 4" id="KW-0378">Hydrolase</keyword>
<evidence type="ECO:0000256" key="1">
    <source>
        <dbReference type="ARBA" id="ARBA00009902"/>
    </source>
</evidence>
<name>A0A4Z0ZA19_9PEZI</name>
<dbReference type="Gene3D" id="2.115.10.20">
    <property type="entry name" value="Glycosyl hydrolase domain, family 43"/>
    <property type="match status" value="1"/>
</dbReference>
<dbReference type="SUPFAM" id="SSF75005">
    <property type="entry name" value="Arabinanase/levansucrase/invertase"/>
    <property type="match status" value="1"/>
</dbReference>
<dbReference type="SMART" id="SM00640">
    <property type="entry name" value="Glyco_32"/>
    <property type="match status" value="1"/>
</dbReference>
<dbReference type="EMBL" id="SKBN01000002">
    <property type="protein sequence ID" value="TGJ88571.1"/>
    <property type="molecule type" value="Genomic_DNA"/>
</dbReference>
<keyword evidence="3 4" id="KW-0326">Glycosidase</keyword>
<dbReference type="PANTHER" id="PTHR42800">
    <property type="entry name" value="EXOINULINASE INUD (AFU_ORTHOLOGUE AFUA_5G00480)"/>
    <property type="match status" value="1"/>
</dbReference>
<dbReference type="Gene3D" id="2.60.120.560">
    <property type="entry name" value="Exo-inulinase, domain 1"/>
    <property type="match status" value="1"/>
</dbReference>
<dbReference type="STRING" id="37992.A0A4Z0ZA19"/>
<evidence type="ECO:0000259" key="6">
    <source>
        <dbReference type="Pfam" id="PF00251"/>
    </source>
</evidence>
<dbReference type="Pfam" id="PF00251">
    <property type="entry name" value="Glyco_hydro_32N"/>
    <property type="match status" value="1"/>
</dbReference>
<evidence type="ECO:0000256" key="5">
    <source>
        <dbReference type="SAM" id="SignalP"/>
    </source>
</evidence>
<dbReference type="InterPro" id="IPR013148">
    <property type="entry name" value="Glyco_hydro_32_N"/>
</dbReference>
<comment type="similarity">
    <text evidence="1 4">Belongs to the glycosyl hydrolase 32 family.</text>
</comment>
<dbReference type="GO" id="GO:0000324">
    <property type="term" value="C:fungal-type vacuole"/>
    <property type="evidence" value="ECO:0007669"/>
    <property type="project" value="TreeGrafter"/>
</dbReference>
<dbReference type="AlphaFoldDB" id="A0A4Z0ZA19"/>
<dbReference type="FunFam" id="2.115.10.20:FF:000002">
    <property type="entry name" value="Invertase 2"/>
    <property type="match status" value="1"/>
</dbReference>
<evidence type="ECO:0000313" key="8">
    <source>
        <dbReference type="EMBL" id="TGJ88571.1"/>
    </source>
</evidence>
<evidence type="ECO:0000256" key="3">
    <source>
        <dbReference type="ARBA" id="ARBA00023295"/>
    </source>
</evidence>
<dbReference type="GO" id="GO:0005987">
    <property type="term" value="P:sucrose catabolic process"/>
    <property type="evidence" value="ECO:0007669"/>
    <property type="project" value="TreeGrafter"/>
</dbReference>
<gene>
    <name evidence="8" type="ORF">E0Z10_g263</name>
</gene>
<reference evidence="8 9" key="1">
    <citation type="submission" date="2019-03" db="EMBL/GenBank/DDBJ databases">
        <title>Draft genome sequence of Xylaria hypoxylon DSM 108379, a ubiquitous saprotrophic-parasitic fungi on hardwood.</title>
        <authorList>
            <person name="Buettner E."/>
            <person name="Leonhardt S."/>
            <person name="Gebauer A.M."/>
            <person name="Liers C."/>
            <person name="Hofrichter M."/>
            <person name="Kellner H."/>
        </authorList>
    </citation>
    <scope>NUCLEOTIDE SEQUENCE [LARGE SCALE GENOMIC DNA]</scope>
    <source>
        <strain evidence="8 9">DSM 108379</strain>
    </source>
</reference>
<feature type="chain" id="PRO_5021256142" evidence="5">
    <location>
        <begin position="20"/>
        <end position="574"/>
    </location>
</feature>
<evidence type="ECO:0000256" key="2">
    <source>
        <dbReference type="ARBA" id="ARBA00022801"/>
    </source>
</evidence>
<dbReference type="InterPro" id="IPR013320">
    <property type="entry name" value="ConA-like_dom_sf"/>
</dbReference>
<evidence type="ECO:0000313" key="9">
    <source>
        <dbReference type="Proteomes" id="UP000297716"/>
    </source>
</evidence>
<evidence type="ECO:0000256" key="4">
    <source>
        <dbReference type="RuleBase" id="RU362110"/>
    </source>
</evidence>
<evidence type="ECO:0000259" key="7">
    <source>
        <dbReference type="Pfam" id="PF08244"/>
    </source>
</evidence>
<feature type="domain" description="Glycosyl hydrolase family 32 C-terminal" evidence="7">
    <location>
        <begin position="446"/>
        <end position="534"/>
    </location>
</feature>
<comment type="caution">
    <text evidence="8">The sequence shown here is derived from an EMBL/GenBank/DDBJ whole genome shotgun (WGS) entry which is preliminary data.</text>
</comment>
<protein>
    <submittedName>
        <fullName evidence="8">Uncharacterized protein</fullName>
    </submittedName>
</protein>
<accession>A0A4Z0ZA19</accession>
<organism evidence="8 9">
    <name type="scientific">Xylaria hypoxylon</name>
    <dbReference type="NCBI Taxonomy" id="37992"/>
    <lineage>
        <taxon>Eukaryota</taxon>
        <taxon>Fungi</taxon>
        <taxon>Dikarya</taxon>
        <taxon>Ascomycota</taxon>
        <taxon>Pezizomycotina</taxon>
        <taxon>Sordariomycetes</taxon>
        <taxon>Xylariomycetidae</taxon>
        <taxon>Xylariales</taxon>
        <taxon>Xylariaceae</taxon>
        <taxon>Xylaria</taxon>
    </lineage>
</organism>